<evidence type="ECO:0000256" key="1">
    <source>
        <dbReference type="ARBA" id="ARBA00022649"/>
    </source>
</evidence>
<protein>
    <recommendedName>
        <fullName evidence="4">Type II toxin-antitoxin system RelE/ParE family toxin</fullName>
    </recommendedName>
</protein>
<dbReference type="Pfam" id="PF05016">
    <property type="entry name" value="ParE_toxin"/>
    <property type="match status" value="1"/>
</dbReference>
<keyword evidence="1" id="KW-1277">Toxin-antitoxin system</keyword>
<dbReference type="AlphaFoldDB" id="A0A7C9J526"/>
<name>A0A7C9J526_9LACO</name>
<gene>
    <name evidence="2" type="ORF">GB992_10765</name>
</gene>
<accession>A0A7C9J526</accession>
<evidence type="ECO:0000313" key="2">
    <source>
        <dbReference type="EMBL" id="MYV06297.1"/>
    </source>
</evidence>
<dbReference type="EMBL" id="WEZT01000026">
    <property type="protein sequence ID" value="MYV06297.1"/>
    <property type="molecule type" value="Genomic_DNA"/>
</dbReference>
<evidence type="ECO:0000313" key="3">
    <source>
        <dbReference type="Proteomes" id="UP000480570"/>
    </source>
</evidence>
<dbReference type="Gene3D" id="3.30.2310.20">
    <property type="entry name" value="RelE-like"/>
    <property type="match status" value="1"/>
</dbReference>
<dbReference type="InterPro" id="IPR035093">
    <property type="entry name" value="RelE/ParE_toxin_dom_sf"/>
</dbReference>
<organism evidence="2 3">
    <name type="scientific">Furfurilactobacillus rossiae</name>
    <dbReference type="NCBI Taxonomy" id="231049"/>
    <lineage>
        <taxon>Bacteria</taxon>
        <taxon>Bacillati</taxon>
        <taxon>Bacillota</taxon>
        <taxon>Bacilli</taxon>
        <taxon>Lactobacillales</taxon>
        <taxon>Lactobacillaceae</taxon>
        <taxon>Furfurilactobacillus</taxon>
    </lineage>
</organism>
<dbReference type="Proteomes" id="UP000480570">
    <property type="component" value="Unassembled WGS sequence"/>
</dbReference>
<reference evidence="2 3" key="1">
    <citation type="journal article" date="2019" name="Appl. Environ. Microbiol.">
        <title>Genetic determinants of hydroxycinnamic acid metabolism in heterofermentative lactobacilli.</title>
        <authorList>
            <person name="Gaur G."/>
            <person name="Oh J.H."/>
            <person name="Filannino P."/>
            <person name="Gobbetti M."/>
            <person name="van Pijkeren J.P."/>
            <person name="Ganzle M.G."/>
        </authorList>
    </citation>
    <scope>NUCLEOTIDE SEQUENCE [LARGE SCALE GENOMIC DNA]</scope>
    <source>
        <strain evidence="2 3">FUA3583</strain>
    </source>
</reference>
<dbReference type="InterPro" id="IPR007712">
    <property type="entry name" value="RelE/ParE_toxin"/>
</dbReference>
<sequence>MTFSVEITDVVHAQLDEIYVQVSSNFGKAIAKKSIDKIIEQIMNLSVFPRMGHNGRKAGLNIPSNYYLLFLKRNTLVYQIIDDEKIILIEEIYDAHQEIATAIQNKIGIQRIQQKPEL</sequence>
<proteinExistence type="predicted"/>
<evidence type="ECO:0008006" key="4">
    <source>
        <dbReference type="Google" id="ProtNLM"/>
    </source>
</evidence>
<comment type="caution">
    <text evidence="2">The sequence shown here is derived from an EMBL/GenBank/DDBJ whole genome shotgun (WGS) entry which is preliminary data.</text>
</comment>